<sequence length="143" mass="17300">MQQTFDYYLTLNESMDFETMKSIHHEILSQADTQDEDFQWIWNDCIHYAIEYSHIRSQWSFMSKEEKQNIDASRTSLHNNLIGCFLSLERLVEQSGWQSERWTEQLFLQQKNEKITKEDVQSHRQRIGDFSNYLAFVYTLNSR</sequence>
<gene>
    <name evidence="1" type="ORF">B5E88_04665</name>
</gene>
<dbReference type="RefSeq" id="WP_087214276.1">
    <property type="nucleotide sequence ID" value="NZ_NFLC01000007.1"/>
</dbReference>
<dbReference type="Proteomes" id="UP000196074">
    <property type="component" value="Unassembled WGS sequence"/>
</dbReference>
<evidence type="ECO:0000313" key="2">
    <source>
        <dbReference type="Proteomes" id="UP000196074"/>
    </source>
</evidence>
<organism evidence="1 2">
    <name type="scientific">Enterococcus cecorum</name>
    <dbReference type="NCBI Taxonomy" id="44008"/>
    <lineage>
        <taxon>Bacteria</taxon>
        <taxon>Bacillati</taxon>
        <taxon>Bacillota</taxon>
        <taxon>Bacilli</taxon>
        <taxon>Lactobacillales</taxon>
        <taxon>Enterococcaceae</taxon>
        <taxon>Enterococcus</taxon>
    </lineage>
</organism>
<reference evidence="2" key="1">
    <citation type="submission" date="2017-04" db="EMBL/GenBank/DDBJ databases">
        <title>Function of individual gut microbiota members based on whole genome sequencing of pure cultures obtained from chicken caecum.</title>
        <authorList>
            <person name="Medvecky M."/>
            <person name="Cejkova D."/>
            <person name="Polansky O."/>
            <person name="Karasova D."/>
            <person name="Kubasova T."/>
            <person name="Cizek A."/>
            <person name="Rychlik I."/>
        </authorList>
    </citation>
    <scope>NUCLEOTIDE SEQUENCE [LARGE SCALE GENOMIC DNA]</scope>
    <source>
        <strain evidence="2">An144</strain>
    </source>
</reference>
<dbReference type="AlphaFoldDB" id="A0A1Y4QZI3"/>
<evidence type="ECO:0000313" key="1">
    <source>
        <dbReference type="EMBL" id="OUQ10734.1"/>
    </source>
</evidence>
<accession>A0A1Y4QZI3</accession>
<dbReference type="EMBL" id="NFLC01000007">
    <property type="protein sequence ID" value="OUQ10734.1"/>
    <property type="molecule type" value="Genomic_DNA"/>
</dbReference>
<comment type="caution">
    <text evidence="1">The sequence shown here is derived from an EMBL/GenBank/DDBJ whole genome shotgun (WGS) entry which is preliminary data.</text>
</comment>
<name>A0A1Y4QZI3_9ENTE</name>
<protein>
    <submittedName>
        <fullName evidence="1">Uncharacterized protein</fullName>
    </submittedName>
</protein>
<proteinExistence type="predicted"/>